<evidence type="ECO:0000313" key="1">
    <source>
        <dbReference type="EMBL" id="MCV6825932.1"/>
    </source>
</evidence>
<dbReference type="Pfam" id="PF06897">
    <property type="entry name" value="DUF1269"/>
    <property type="match status" value="1"/>
</dbReference>
<dbReference type="AlphaFoldDB" id="A0AAE3J4Q6"/>
<gene>
    <name evidence="1" type="ORF">OH136_15320</name>
</gene>
<accession>A0AAE3J4Q6</accession>
<name>A0AAE3J4Q6_9RHOB</name>
<sequence>MTDLVVIVFEGRHTADEALLRLQKMSMDWEVDLDEAVVMTRDKNGVVRTRNSDTLTAAGFLGGTSIGALTGTLIGAMAGNPAAGFVAGSALGAGSGTLAGMLDQADEEDALAARVGSKMGPDSSALAVIGWSSRPTKLLSELEGMKGEVIETSLSVSDEKELRAALAGS</sequence>
<keyword evidence="2" id="KW-1185">Reference proteome</keyword>
<dbReference type="EMBL" id="JAOYFC010000005">
    <property type="protein sequence ID" value="MCV6825932.1"/>
    <property type="molecule type" value="Genomic_DNA"/>
</dbReference>
<reference evidence="1" key="1">
    <citation type="submission" date="2022-10" db="EMBL/GenBank/DDBJ databases">
        <authorList>
            <person name="Yue Y."/>
        </authorList>
    </citation>
    <scope>NUCLEOTIDE SEQUENCE</scope>
    <source>
        <strain evidence="1">Z654</strain>
    </source>
</reference>
<protein>
    <submittedName>
        <fullName evidence="1">DUF1269 domain-containing protein</fullName>
    </submittedName>
</protein>
<evidence type="ECO:0000313" key="2">
    <source>
        <dbReference type="Proteomes" id="UP001208041"/>
    </source>
</evidence>
<dbReference type="InterPro" id="IPR009200">
    <property type="entry name" value="DUF1269_membrane"/>
</dbReference>
<dbReference type="RefSeq" id="WP_263954907.1">
    <property type="nucleotide sequence ID" value="NZ_JAOYFC010000005.1"/>
</dbReference>
<proteinExistence type="predicted"/>
<comment type="caution">
    <text evidence="1">The sequence shown here is derived from an EMBL/GenBank/DDBJ whole genome shotgun (WGS) entry which is preliminary data.</text>
</comment>
<dbReference type="Proteomes" id="UP001208041">
    <property type="component" value="Unassembled WGS sequence"/>
</dbReference>
<organism evidence="1 2">
    <name type="scientific">Halocynthiibacter halioticoli</name>
    <dbReference type="NCBI Taxonomy" id="2986804"/>
    <lineage>
        <taxon>Bacteria</taxon>
        <taxon>Pseudomonadati</taxon>
        <taxon>Pseudomonadota</taxon>
        <taxon>Alphaproteobacteria</taxon>
        <taxon>Rhodobacterales</taxon>
        <taxon>Paracoccaceae</taxon>
        <taxon>Halocynthiibacter</taxon>
    </lineage>
</organism>